<evidence type="ECO:0000256" key="4">
    <source>
        <dbReference type="SAM" id="MobiDB-lite"/>
    </source>
</evidence>
<dbReference type="InterPro" id="IPR007015">
    <property type="entry name" value="DNA_pol_V/MYBBP1A"/>
</dbReference>
<organism evidence="5 6">
    <name type="scientific">[Candida] arabinofermentans NRRL YB-2248</name>
    <dbReference type="NCBI Taxonomy" id="983967"/>
    <lineage>
        <taxon>Eukaryota</taxon>
        <taxon>Fungi</taxon>
        <taxon>Dikarya</taxon>
        <taxon>Ascomycota</taxon>
        <taxon>Saccharomycotina</taxon>
        <taxon>Pichiomycetes</taxon>
        <taxon>Pichiales</taxon>
        <taxon>Pichiaceae</taxon>
        <taxon>Ogataea</taxon>
        <taxon>Ogataea/Candida clade</taxon>
    </lineage>
</organism>
<dbReference type="PANTHER" id="PTHR13213">
    <property type="entry name" value="MYB-BINDING PROTEIN 1A FAMILY MEMBER"/>
    <property type="match status" value="1"/>
</dbReference>
<feature type="non-terminal residue" evidence="5">
    <location>
        <position position="989"/>
    </location>
</feature>
<name>A0A1E4SY28_9ASCO</name>
<reference evidence="6" key="1">
    <citation type="submission" date="2016-04" db="EMBL/GenBank/DDBJ databases">
        <title>Comparative genomics of biotechnologically important yeasts.</title>
        <authorList>
            <consortium name="DOE Joint Genome Institute"/>
            <person name="Riley R."/>
            <person name="Haridas S."/>
            <person name="Wolfe K.H."/>
            <person name="Lopes M.R."/>
            <person name="Hittinger C.T."/>
            <person name="Goker M."/>
            <person name="Salamov A."/>
            <person name="Wisecaver J."/>
            <person name="Long T.M."/>
            <person name="Aerts A.L."/>
            <person name="Barry K."/>
            <person name="Choi C."/>
            <person name="Clum A."/>
            <person name="Coughlan A.Y."/>
            <person name="Deshpande S."/>
            <person name="Douglass A.P."/>
            <person name="Hanson S.J."/>
            <person name="Klenk H.-P."/>
            <person name="Labutti K."/>
            <person name="Lapidus A."/>
            <person name="Lindquist E."/>
            <person name="Lipzen A."/>
            <person name="Meier-Kolthoff J.P."/>
            <person name="Ohm R.A."/>
            <person name="Otillar R.P."/>
            <person name="Pangilinan J."/>
            <person name="Peng Y."/>
            <person name="Rokas A."/>
            <person name="Rosa C.A."/>
            <person name="Scheuner C."/>
            <person name="Sibirny A.A."/>
            <person name="Slot J.C."/>
            <person name="Stielow J.B."/>
            <person name="Sun H."/>
            <person name="Kurtzman C.P."/>
            <person name="Blackwell M."/>
            <person name="Grigoriev I.V."/>
            <person name="Jeffries T.W."/>
        </authorList>
    </citation>
    <scope>NUCLEOTIDE SEQUENCE [LARGE SCALE GENOMIC DNA]</scope>
    <source>
        <strain evidence="6">NRRL YB-2248</strain>
    </source>
</reference>
<dbReference type="Proteomes" id="UP000094801">
    <property type="component" value="Unassembled WGS sequence"/>
</dbReference>
<keyword evidence="3" id="KW-0175">Coiled coil</keyword>
<dbReference type="OrthoDB" id="342531at2759"/>
<evidence type="ECO:0000256" key="3">
    <source>
        <dbReference type="SAM" id="Coils"/>
    </source>
</evidence>
<dbReference type="GO" id="GO:0005730">
    <property type="term" value="C:nucleolus"/>
    <property type="evidence" value="ECO:0007669"/>
    <property type="project" value="InterPro"/>
</dbReference>
<feature type="region of interest" description="Disordered" evidence="4">
    <location>
        <begin position="696"/>
        <end position="794"/>
    </location>
</feature>
<dbReference type="EMBL" id="KV453857">
    <property type="protein sequence ID" value="ODV84391.1"/>
    <property type="molecule type" value="Genomic_DNA"/>
</dbReference>
<evidence type="ECO:0000256" key="2">
    <source>
        <dbReference type="ARBA" id="ARBA00023242"/>
    </source>
</evidence>
<evidence type="ECO:0000313" key="5">
    <source>
        <dbReference type="EMBL" id="ODV84391.1"/>
    </source>
</evidence>
<dbReference type="GO" id="GO:0000182">
    <property type="term" value="F:rDNA binding"/>
    <property type="evidence" value="ECO:0007669"/>
    <property type="project" value="TreeGrafter"/>
</dbReference>
<keyword evidence="2" id="KW-0539">Nucleus</keyword>
<evidence type="ECO:0008006" key="7">
    <source>
        <dbReference type="Google" id="ProtNLM"/>
    </source>
</evidence>
<keyword evidence="6" id="KW-1185">Reference proteome</keyword>
<feature type="compositionally biased region" description="Acidic residues" evidence="4">
    <location>
        <begin position="729"/>
        <end position="751"/>
    </location>
</feature>
<accession>A0A1E4SY28</accession>
<gene>
    <name evidence="5" type="ORF">CANARDRAFT_185564</name>
</gene>
<feature type="coiled-coil region" evidence="3">
    <location>
        <begin position="558"/>
        <end position="585"/>
    </location>
</feature>
<dbReference type="STRING" id="983967.A0A1E4SY28"/>
<proteinExistence type="predicted"/>
<dbReference type="PANTHER" id="PTHR13213:SF2">
    <property type="entry name" value="MYB-BINDING PROTEIN 1A"/>
    <property type="match status" value="1"/>
</dbReference>
<dbReference type="AlphaFoldDB" id="A0A1E4SY28"/>
<evidence type="ECO:0000313" key="6">
    <source>
        <dbReference type="Proteomes" id="UP000094801"/>
    </source>
</evidence>
<sequence length="989" mass="111556">MSISKDHYYRLASDLESERISTAATLIKELTEIDTKKEWDYALDRLIKGLSSSRASARIGFSMCLGEILSILICDKQQYTVDEYVDDLTRKLKQSVPKSNGKNERSILFGELFGLQSLLNSVVISNDLKSVKFDSYLKVLRKLIDLSLTKSWIRETCFATIFKSLLTFQITSNPKFESIMVDLLQQIKEAGLILSTEGLLIYLSIPSNRRLLFSTKANITDFKNGDPFSKGNLLLVSKILKDVEVVSSGQDEGSSNKKQKGSWSPTLHFIWTPLMNELLSATTSTNHLSERKHKKQKTISSDVESITFSDFWKACIDDQFFSGAASPERKYRGFEVFNKLLESPTLTSAQIRSSMSPNLMRTLINQSSVNDRLLNKLAKSTLNNLVSTCSNYQDRLLPVLAALIDVSINFDKLSKSKTVNSVILSAKNDDTTLQVVEFLIKLENTVEKDVIKYQIFAVDALLHLIRSNKNIIKDTKIFEMTLSYLSTHAFMKIPDDAKYSAKMAELSRDRMYSVLSEVIASDVPRSDKLSWPYYVLQTVVTKEQEIEESGSESDLELLNKFEGELNELKWEAVEITATIVELKKNAEVDDQLLSCFEILFSIALLQLYSGDEESASIIADLKSTFEENTTQSTGDEPVLVDALIDLMLSYVTQKSTLMKRISLILWDNLIVKVGNSQLDRLFEILLTKENKEGQDKLFNNTEVDETEADDSTKNEHGHDHDDDSHAEDSDMDTSESEEGDSESEDDVEGSDSDASSSNEAIDEKKKNDDDDDDDEDNDDEDDDYESDVESMSDEQMMAIDSTLSQIFKQRRDALSGLEGTSGSQRKQDVADAREMMAFFKSRVLDLLEVFHNKRSNDVLNVELCITLLDLMQMTMEKHVGEKAHKLIKKITKSTYITEGDDGKDTLMNQLSAVHERASTRAKFQAYSTACNQVSLFIVKGFVKSYGNDSLPLVLNVYSKSLCGWADNKADKILSGLYLDLINWLNSKRQ</sequence>
<dbReference type="Pfam" id="PF04931">
    <property type="entry name" value="DNA_pol_phi"/>
    <property type="match status" value="1"/>
</dbReference>
<feature type="compositionally biased region" description="Acidic residues" evidence="4">
    <location>
        <begin position="769"/>
        <end position="792"/>
    </location>
</feature>
<comment type="subcellular location">
    <subcellularLocation>
        <location evidence="1">Nucleus</location>
    </subcellularLocation>
</comment>
<dbReference type="GO" id="GO:0006355">
    <property type="term" value="P:regulation of DNA-templated transcription"/>
    <property type="evidence" value="ECO:0007669"/>
    <property type="project" value="InterPro"/>
</dbReference>
<evidence type="ECO:0000256" key="1">
    <source>
        <dbReference type="ARBA" id="ARBA00004123"/>
    </source>
</evidence>
<feature type="compositionally biased region" description="Basic and acidic residues" evidence="4">
    <location>
        <begin position="710"/>
        <end position="728"/>
    </location>
</feature>
<protein>
    <recommendedName>
        <fullName evidence="7">DNA polymerase V</fullName>
    </recommendedName>
</protein>